<accession>I4YLQ3</accession>
<keyword evidence="2" id="KW-1185">Reference proteome</keyword>
<dbReference type="PATRIC" id="fig|864069.3.peg.6032"/>
<proteinExistence type="predicted"/>
<name>I4YLQ3_9HYPH</name>
<gene>
    <name evidence="1" type="ORF">MicloDRAFT_00056140</name>
</gene>
<dbReference type="EMBL" id="JH660647">
    <property type="protein sequence ID" value="EIM24895.1"/>
    <property type="molecule type" value="Genomic_DNA"/>
</dbReference>
<dbReference type="Proteomes" id="UP000003947">
    <property type="component" value="Unassembled WGS sequence"/>
</dbReference>
<evidence type="ECO:0000313" key="1">
    <source>
        <dbReference type="EMBL" id="EIM24895.1"/>
    </source>
</evidence>
<reference evidence="1 2" key="1">
    <citation type="submission" date="2012-02" db="EMBL/GenBank/DDBJ databases">
        <title>Improved High-Quality Draft sequence of Microvirga sp. WSM3557.</title>
        <authorList>
            <consortium name="US DOE Joint Genome Institute"/>
            <person name="Lucas S."/>
            <person name="Han J."/>
            <person name="Lapidus A."/>
            <person name="Cheng J.-F."/>
            <person name="Goodwin L."/>
            <person name="Pitluck S."/>
            <person name="Peters L."/>
            <person name="Zhang X."/>
            <person name="Detter J.C."/>
            <person name="Han C."/>
            <person name="Tapia R."/>
            <person name="Land M."/>
            <person name="Hauser L."/>
            <person name="Kyrpides N."/>
            <person name="Ivanova N."/>
            <person name="Pagani I."/>
            <person name="Brau L."/>
            <person name="Yates R."/>
            <person name="O'Hara G."/>
            <person name="Rui T."/>
            <person name="Howieson J."/>
            <person name="Reeve W."/>
            <person name="Woyke T."/>
        </authorList>
    </citation>
    <scope>NUCLEOTIDE SEQUENCE [LARGE SCALE GENOMIC DNA]</scope>
    <source>
        <strain evidence="1 2">WSM3557</strain>
    </source>
</reference>
<protein>
    <submittedName>
        <fullName evidence="1">Uncharacterized protein</fullName>
    </submittedName>
</protein>
<dbReference type="AlphaFoldDB" id="I4YLQ3"/>
<sequence>MKQKPCPKLTLPDAAPAAAVDDLLRWQETLLPLRIADIVHARHAFSSAWGIVLRMLFATLAVAVGAGGCVPAVQEPLALSCSDYIGKPISARIAAWGPPKTVYRISPTQVGYIFESRQSAYIGGEPYYTVNYLIGADKHHAPVRKVTTICSGVFIVNAPTDAVPVDERIVVNVVSAKG</sequence>
<organism evidence="1 2">
    <name type="scientific">Microvirga lotononidis</name>
    <dbReference type="NCBI Taxonomy" id="864069"/>
    <lineage>
        <taxon>Bacteria</taxon>
        <taxon>Pseudomonadati</taxon>
        <taxon>Pseudomonadota</taxon>
        <taxon>Alphaproteobacteria</taxon>
        <taxon>Hyphomicrobiales</taxon>
        <taxon>Methylobacteriaceae</taxon>
        <taxon>Microvirga</taxon>
    </lineage>
</organism>
<evidence type="ECO:0000313" key="2">
    <source>
        <dbReference type="Proteomes" id="UP000003947"/>
    </source>
</evidence>
<dbReference type="HOGENOM" id="CLU_1508953_0_0_5"/>